<dbReference type="InterPro" id="IPR035952">
    <property type="entry name" value="Rhomboid-like_sf"/>
</dbReference>
<keyword evidence="7" id="KW-0378">Hydrolase</keyword>
<organism evidence="7 8">
    <name type="scientific">Tahibacter aquaticus</name>
    <dbReference type="NCBI Taxonomy" id="520092"/>
    <lineage>
        <taxon>Bacteria</taxon>
        <taxon>Pseudomonadati</taxon>
        <taxon>Pseudomonadota</taxon>
        <taxon>Gammaproteobacteria</taxon>
        <taxon>Lysobacterales</taxon>
        <taxon>Rhodanobacteraceae</taxon>
        <taxon>Tahibacter</taxon>
    </lineage>
</organism>
<accession>A0A4R6Z7I6</accession>
<keyword evidence="3 5" id="KW-1133">Transmembrane helix</keyword>
<dbReference type="InterPro" id="IPR050925">
    <property type="entry name" value="Rhomboid_protease_S54"/>
</dbReference>
<dbReference type="AlphaFoldDB" id="A0A4R6Z7I6"/>
<feature type="transmembrane region" description="Helical" evidence="5">
    <location>
        <begin position="119"/>
        <end position="138"/>
    </location>
</feature>
<evidence type="ECO:0000256" key="2">
    <source>
        <dbReference type="ARBA" id="ARBA00022692"/>
    </source>
</evidence>
<dbReference type="RefSeq" id="WP_133817268.1">
    <property type="nucleotide sequence ID" value="NZ_SNZH01000002.1"/>
</dbReference>
<protein>
    <submittedName>
        <fullName evidence="7">Membrane associated rhomboid family serine protease</fullName>
    </submittedName>
</protein>
<feature type="transmembrane region" description="Helical" evidence="5">
    <location>
        <begin position="18"/>
        <end position="35"/>
    </location>
</feature>
<keyword evidence="4 5" id="KW-0472">Membrane</keyword>
<name>A0A4R6Z7I6_9GAMM</name>
<dbReference type="PANTHER" id="PTHR43731:SF9">
    <property type="entry name" value="SLR1461 PROTEIN"/>
    <property type="match status" value="1"/>
</dbReference>
<evidence type="ECO:0000256" key="5">
    <source>
        <dbReference type="SAM" id="Phobius"/>
    </source>
</evidence>
<dbReference type="Pfam" id="PF01694">
    <property type="entry name" value="Rhomboid"/>
    <property type="match status" value="1"/>
</dbReference>
<dbReference type="GO" id="GO:0016020">
    <property type="term" value="C:membrane"/>
    <property type="evidence" value="ECO:0007669"/>
    <property type="project" value="UniProtKB-SubCell"/>
</dbReference>
<evidence type="ECO:0000256" key="1">
    <source>
        <dbReference type="ARBA" id="ARBA00004141"/>
    </source>
</evidence>
<comment type="subcellular location">
    <subcellularLocation>
        <location evidence="1">Membrane</location>
        <topology evidence="1">Multi-pass membrane protein</topology>
    </subcellularLocation>
</comment>
<feature type="transmembrane region" description="Helical" evidence="5">
    <location>
        <begin position="72"/>
        <end position="90"/>
    </location>
</feature>
<gene>
    <name evidence="7" type="ORF">DFR29_102209</name>
</gene>
<proteinExistence type="predicted"/>
<evidence type="ECO:0000313" key="8">
    <source>
        <dbReference type="Proteomes" id="UP000295293"/>
    </source>
</evidence>
<keyword evidence="7" id="KW-0645">Protease</keyword>
<comment type="caution">
    <text evidence="7">The sequence shown here is derived from an EMBL/GenBank/DDBJ whole genome shotgun (WGS) entry which is preliminary data.</text>
</comment>
<dbReference type="EMBL" id="SNZH01000002">
    <property type="protein sequence ID" value="TDR47549.1"/>
    <property type="molecule type" value="Genomic_DNA"/>
</dbReference>
<sequence length="258" mass="28578">MDTSAAIPRRDTPQLKRAGLIALALVAVLWLIKLVEDLGRLDFSDFGVYPHEWFGLPGVLTAPLIHGSFEHLIMNSLPLAVLLTLALFNYPRGSVRALALIWIAGGLGIWLIGRPSWHIGASGVTHGLMFYLFLLGLLRRDRNATVIAMIVFFLYGGMVMTVLPREIGVSWEAHLCGALAGAVAAFLWQKLDPPAALPKPSWELEEEAAAAAAAAEAETFEMPRPNQVPILWHRMPEERGTILEFPRRRREEEPPTLH</sequence>
<feature type="domain" description="Peptidase S54 rhomboid" evidence="6">
    <location>
        <begin position="59"/>
        <end position="187"/>
    </location>
</feature>
<evidence type="ECO:0000313" key="7">
    <source>
        <dbReference type="EMBL" id="TDR47549.1"/>
    </source>
</evidence>
<dbReference type="SUPFAM" id="SSF144091">
    <property type="entry name" value="Rhomboid-like"/>
    <property type="match status" value="1"/>
</dbReference>
<dbReference type="GO" id="GO:0004252">
    <property type="term" value="F:serine-type endopeptidase activity"/>
    <property type="evidence" value="ECO:0007669"/>
    <property type="project" value="InterPro"/>
</dbReference>
<evidence type="ECO:0000256" key="3">
    <source>
        <dbReference type="ARBA" id="ARBA00022989"/>
    </source>
</evidence>
<keyword evidence="2 5" id="KW-0812">Transmembrane</keyword>
<dbReference type="OrthoDB" id="465874at2"/>
<dbReference type="Gene3D" id="1.20.1540.10">
    <property type="entry name" value="Rhomboid-like"/>
    <property type="match status" value="1"/>
</dbReference>
<reference evidence="7 8" key="1">
    <citation type="submission" date="2019-03" db="EMBL/GenBank/DDBJ databases">
        <title>Genomic Encyclopedia of Type Strains, Phase IV (KMG-IV): sequencing the most valuable type-strain genomes for metagenomic binning, comparative biology and taxonomic classification.</title>
        <authorList>
            <person name="Goeker M."/>
        </authorList>
    </citation>
    <scope>NUCLEOTIDE SEQUENCE [LARGE SCALE GENOMIC DNA]</scope>
    <source>
        <strain evidence="7 8">DSM 21667</strain>
    </source>
</reference>
<dbReference type="PANTHER" id="PTHR43731">
    <property type="entry name" value="RHOMBOID PROTEASE"/>
    <property type="match status" value="1"/>
</dbReference>
<feature type="transmembrane region" description="Helical" evidence="5">
    <location>
        <begin position="145"/>
        <end position="163"/>
    </location>
</feature>
<dbReference type="GO" id="GO:0006508">
    <property type="term" value="P:proteolysis"/>
    <property type="evidence" value="ECO:0007669"/>
    <property type="project" value="UniProtKB-KW"/>
</dbReference>
<dbReference type="InterPro" id="IPR022764">
    <property type="entry name" value="Peptidase_S54_rhomboid_dom"/>
</dbReference>
<dbReference type="Proteomes" id="UP000295293">
    <property type="component" value="Unassembled WGS sequence"/>
</dbReference>
<feature type="transmembrane region" description="Helical" evidence="5">
    <location>
        <begin position="97"/>
        <end position="113"/>
    </location>
</feature>
<evidence type="ECO:0000256" key="4">
    <source>
        <dbReference type="ARBA" id="ARBA00023136"/>
    </source>
</evidence>
<keyword evidence="8" id="KW-1185">Reference proteome</keyword>
<evidence type="ECO:0000259" key="6">
    <source>
        <dbReference type="Pfam" id="PF01694"/>
    </source>
</evidence>